<protein>
    <submittedName>
        <fullName evidence="7">Peptide/nickel transport system substrate-binding protein</fullName>
    </submittedName>
</protein>
<comment type="similarity">
    <text evidence="2">Belongs to the bacterial solute-binding protein 5 family.</text>
</comment>
<gene>
    <name evidence="7" type="ORF">GGR89_001047</name>
</gene>
<evidence type="ECO:0000313" key="7">
    <source>
        <dbReference type="EMBL" id="NJB96747.1"/>
    </source>
</evidence>
<accession>A0A7X5XX77</accession>
<keyword evidence="8" id="KW-1185">Reference proteome</keyword>
<sequence length="486" mass="52000">MPRLRLPVFALLLTATACGGPAGQRKDTTPVVVSAIGSDALLVDPGTTALDTAQAVALAATAQGLVRFDRTGQIEPALAERWAVFDDARSYIFRLGEATWPDGQPVTAGEIVRVLRRAVAANTKSRLAPYLAVIDEIVEMTPQVIEVRLKSPRPDLLNLFAQPEMAVFRGRNFAGSGPFRIVAGKRDGLLLRPAEEPGEGPRAAPTPQEYVRLRGERAAAAIARFRAGASDLVLGGSLADWPIIEAAGIAPENVRLDSALGLFGLAMLHREGFLSTPQNRAAIAMAFDRSAITKAIAPDWSAAETILPAQMDSAAPPAPGSWMTVAPDQRRALARQRVREWQAVHPGPVEITLALPSGAGATLLWGHLASALIAVGLTPHRVGLGDPRADLALVDDVAPYDSGRWYLANACRACSEDTATLIAAARDAPDLYNRTHRIAEADAMLASDVAFIPLAQPLRWSIVALRLSNWQGNARAWHPLNHLRKQ</sequence>
<dbReference type="Pfam" id="PF00496">
    <property type="entry name" value="SBP_bac_5"/>
    <property type="match status" value="1"/>
</dbReference>
<feature type="signal peptide" evidence="5">
    <location>
        <begin position="1"/>
        <end position="19"/>
    </location>
</feature>
<keyword evidence="3" id="KW-0813">Transport</keyword>
<proteinExistence type="inferred from homology"/>
<dbReference type="InterPro" id="IPR000914">
    <property type="entry name" value="SBP_5_dom"/>
</dbReference>
<dbReference type="GO" id="GO:0015833">
    <property type="term" value="P:peptide transport"/>
    <property type="evidence" value="ECO:0007669"/>
    <property type="project" value="TreeGrafter"/>
</dbReference>
<feature type="chain" id="PRO_5031381037" evidence="5">
    <location>
        <begin position="20"/>
        <end position="486"/>
    </location>
</feature>
<dbReference type="PROSITE" id="PS51257">
    <property type="entry name" value="PROKAR_LIPOPROTEIN"/>
    <property type="match status" value="1"/>
</dbReference>
<evidence type="ECO:0000313" key="8">
    <source>
        <dbReference type="Proteomes" id="UP000531251"/>
    </source>
</evidence>
<comment type="subcellular location">
    <subcellularLocation>
        <location evidence="1">Periplasm</location>
    </subcellularLocation>
</comment>
<dbReference type="Gene3D" id="3.90.76.10">
    <property type="entry name" value="Dipeptide-binding Protein, Domain 1"/>
    <property type="match status" value="1"/>
</dbReference>
<comment type="caution">
    <text evidence="7">The sequence shown here is derived from an EMBL/GenBank/DDBJ whole genome shotgun (WGS) entry which is preliminary data.</text>
</comment>
<evidence type="ECO:0000256" key="3">
    <source>
        <dbReference type="ARBA" id="ARBA00022448"/>
    </source>
</evidence>
<dbReference type="PANTHER" id="PTHR30290">
    <property type="entry name" value="PERIPLASMIC BINDING COMPONENT OF ABC TRANSPORTER"/>
    <property type="match status" value="1"/>
</dbReference>
<organism evidence="7 8">
    <name type="scientific">Sphingomonas trueperi</name>
    <dbReference type="NCBI Taxonomy" id="53317"/>
    <lineage>
        <taxon>Bacteria</taxon>
        <taxon>Pseudomonadati</taxon>
        <taxon>Pseudomonadota</taxon>
        <taxon>Alphaproteobacteria</taxon>
        <taxon>Sphingomonadales</taxon>
        <taxon>Sphingomonadaceae</taxon>
        <taxon>Sphingomonas</taxon>
    </lineage>
</organism>
<dbReference type="SUPFAM" id="SSF53850">
    <property type="entry name" value="Periplasmic binding protein-like II"/>
    <property type="match status" value="1"/>
</dbReference>
<name>A0A7X5XX77_9SPHN</name>
<evidence type="ECO:0000256" key="1">
    <source>
        <dbReference type="ARBA" id="ARBA00004418"/>
    </source>
</evidence>
<evidence type="ECO:0000256" key="2">
    <source>
        <dbReference type="ARBA" id="ARBA00005695"/>
    </source>
</evidence>
<dbReference type="GO" id="GO:1904680">
    <property type="term" value="F:peptide transmembrane transporter activity"/>
    <property type="evidence" value="ECO:0007669"/>
    <property type="project" value="TreeGrafter"/>
</dbReference>
<dbReference type="Gene3D" id="3.10.105.10">
    <property type="entry name" value="Dipeptide-binding Protein, Domain 3"/>
    <property type="match status" value="1"/>
</dbReference>
<evidence type="ECO:0000256" key="4">
    <source>
        <dbReference type="ARBA" id="ARBA00022729"/>
    </source>
</evidence>
<evidence type="ECO:0000259" key="6">
    <source>
        <dbReference type="Pfam" id="PF00496"/>
    </source>
</evidence>
<dbReference type="EMBL" id="JAATJB010000002">
    <property type="protein sequence ID" value="NJB96747.1"/>
    <property type="molecule type" value="Genomic_DNA"/>
</dbReference>
<dbReference type="PANTHER" id="PTHR30290:SF10">
    <property type="entry name" value="PERIPLASMIC OLIGOPEPTIDE-BINDING PROTEIN-RELATED"/>
    <property type="match status" value="1"/>
</dbReference>
<keyword evidence="4 5" id="KW-0732">Signal</keyword>
<evidence type="ECO:0000256" key="5">
    <source>
        <dbReference type="SAM" id="SignalP"/>
    </source>
</evidence>
<dbReference type="GO" id="GO:0030313">
    <property type="term" value="C:cell envelope"/>
    <property type="evidence" value="ECO:0007669"/>
    <property type="project" value="UniProtKB-SubCell"/>
</dbReference>
<dbReference type="AlphaFoldDB" id="A0A7X5XX77"/>
<dbReference type="Proteomes" id="UP000531251">
    <property type="component" value="Unassembled WGS sequence"/>
</dbReference>
<feature type="domain" description="Solute-binding protein family 5" evidence="6">
    <location>
        <begin position="73"/>
        <end position="328"/>
    </location>
</feature>
<dbReference type="RefSeq" id="WP_125972795.1">
    <property type="nucleotide sequence ID" value="NZ_BAAADY010000005.1"/>
</dbReference>
<reference evidence="7 8" key="1">
    <citation type="submission" date="2020-03" db="EMBL/GenBank/DDBJ databases">
        <title>Genomic Encyclopedia of Type Strains, Phase IV (KMG-IV): sequencing the most valuable type-strain genomes for metagenomic binning, comparative biology and taxonomic classification.</title>
        <authorList>
            <person name="Goeker M."/>
        </authorList>
    </citation>
    <scope>NUCLEOTIDE SEQUENCE [LARGE SCALE GENOMIC DNA]</scope>
    <source>
        <strain evidence="7 8">DSM 7225</strain>
    </source>
</reference>
<dbReference type="InterPro" id="IPR039424">
    <property type="entry name" value="SBP_5"/>
</dbReference>